<dbReference type="EMBL" id="GBXM01064521">
    <property type="protein sequence ID" value="JAH44056.1"/>
    <property type="molecule type" value="Transcribed_RNA"/>
</dbReference>
<sequence>MFYYYLFCLKRFLLGNCTFYPLLKANSCYLAISLTDCKITLDIAAKKFKAVPPFPAFLCSTVCKGNMFCPHLFEHVCTKEENASMGS</sequence>
<organism evidence="1">
    <name type="scientific">Anguilla anguilla</name>
    <name type="common">European freshwater eel</name>
    <name type="synonym">Muraena anguilla</name>
    <dbReference type="NCBI Taxonomy" id="7936"/>
    <lineage>
        <taxon>Eukaryota</taxon>
        <taxon>Metazoa</taxon>
        <taxon>Chordata</taxon>
        <taxon>Craniata</taxon>
        <taxon>Vertebrata</taxon>
        <taxon>Euteleostomi</taxon>
        <taxon>Actinopterygii</taxon>
        <taxon>Neopterygii</taxon>
        <taxon>Teleostei</taxon>
        <taxon>Anguilliformes</taxon>
        <taxon>Anguillidae</taxon>
        <taxon>Anguilla</taxon>
    </lineage>
</organism>
<reference evidence="1" key="2">
    <citation type="journal article" date="2015" name="Fish Shellfish Immunol.">
        <title>Early steps in the European eel (Anguilla anguilla)-Vibrio vulnificus interaction in the gills: Role of the RtxA13 toxin.</title>
        <authorList>
            <person name="Callol A."/>
            <person name="Pajuelo D."/>
            <person name="Ebbesson L."/>
            <person name="Teles M."/>
            <person name="MacKenzie S."/>
            <person name="Amaro C."/>
        </authorList>
    </citation>
    <scope>NUCLEOTIDE SEQUENCE</scope>
</reference>
<reference evidence="1" key="1">
    <citation type="submission" date="2014-11" db="EMBL/GenBank/DDBJ databases">
        <authorList>
            <person name="Amaro Gonzalez C."/>
        </authorList>
    </citation>
    <scope>NUCLEOTIDE SEQUENCE</scope>
</reference>
<accession>A0A0E9SRW2</accession>
<proteinExistence type="predicted"/>
<dbReference type="AlphaFoldDB" id="A0A0E9SRW2"/>
<name>A0A0E9SRW2_ANGAN</name>
<protein>
    <submittedName>
        <fullName evidence="1">Uncharacterized protein</fullName>
    </submittedName>
</protein>
<evidence type="ECO:0000313" key="1">
    <source>
        <dbReference type="EMBL" id="JAH44056.1"/>
    </source>
</evidence>